<feature type="region of interest" description="Disordered" evidence="5">
    <location>
        <begin position="129"/>
        <end position="205"/>
    </location>
</feature>
<keyword evidence="8" id="KW-1185">Reference proteome</keyword>
<protein>
    <submittedName>
        <fullName evidence="7">BZ3500_MvSof-1268-A1-R1_Chr9g10629 protein</fullName>
    </submittedName>
</protein>
<dbReference type="Proteomes" id="UP000249723">
    <property type="component" value="Unassembled WGS sequence"/>
</dbReference>
<feature type="transmembrane region" description="Helical" evidence="6">
    <location>
        <begin position="240"/>
        <end position="264"/>
    </location>
</feature>
<proteinExistence type="predicted"/>
<dbReference type="EMBL" id="FMWP01000107">
    <property type="protein sequence ID" value="SDA00415.1"/>
    <property type="molecule type" value="Genomic_DNA"/>
</dbReference>
<feature type="transmembrane region" description="Helical" evidence="6">
    <location>
        <begin position="492"/>
        <end position="515"/>
    </location>
</feature>
<evidence type="ECO:0000256" key="2">
    <source>
        <dbReference type="ARBA" id="ARBA00022692"/>
    </source>
</evidence>
<evidence type="ECO:0000256" key="1">
    <source>
        <dbReference type="ARBA" id="ARBA00004141"/>
    </source>
</evidence>
<dbReference type="PANTHER" id="PTHR10231">
    <property type="entry name" value="NUCLEOTIDE-SUGAR TRANSMEMBRANE TRANSPORTER"/>
    <property type="match status" value="1"/>
</dbReference>
<evidence type="ECO:0000313" key="7">
    <source>
        <dbReference type="EMBL" id="SDA00415.1"/>
    </source>
</evidence>
<evidence type="ECO:0000256" key="5">
    <source>
        <dbReference type="SAM" id="MobiDB-lite"/>
    </source>
</evidence>
<comment type="subcellular location">
    <subcellularLocation>
        <location evidence="1">Membrane</location>
        <topology evidence="1">Multi-pass membrane protein</topology>
    </subcellularLocation>
</comment>
<dbReference type="SUPFAM" id="SSF103481">
    <property type="entry name" value="Multidrug resistance efflux transporter EmrE"/>
    <property type="match status" value="1"/>
</dbReference>
<dbReference type="Pfam" id="PF04142">
    <property type="entry name" value="Nuc_sug_transp"/>
    <property type="match status" value="2"/>
</dbReference>
<feature type="transmembrane region" description="Helical" evidence="6">
    <location>
        <begin position="527"/>
        <end position="545"/>
    </location>
</feature>
<evidence type="ECO:0000313" key="8">
    <source>
        <dbReference type="Proteomes" id="UP000249723"/>
    </source>
</evidence>
<feature type="transmembrane region" description="Helical" evidence="6">
    <location>
        <begin position="360"/>
        <end position="377"/>
    </location>
</feature>
<dbReference type="GO" id="GO:0015165">
    <property type="term" value="F:pyrimidine nucleotide-sugar transmembrane transporter activity"/>
    <property type="evidence" value="ECO:0007669"/>
    <property type="project" value="InterPro"/>
</dbReference>
<reference evidence="8" key="1">
    <citation type="submission" date="2016-10" db="EMBL/GenBank/DDBJ databases">
        <authorList>
            <person name="Jeantristanb JTB J.-T."/>
            <person name="Ricardo R."/>
        </authorList>
    </citation>
    <scope>NUCLEOTIDE SEQUENCE [LARGE SCALE GENOMIC DNA]</scope>
</reference>
<evidence type="ECO:0000256" key="3">
    <source>
        <dbReference type="ARBA" id="ARBA00022989"/>
    </source>
</evidence>
<evidence type="ECO:0000256" key="4">
    <source>
        <dbReference type="ARBA" id="ARBA00023136"/>
    </source>
</evidence>
<feature type="transmembrane region" description="Helical" evidence="6">
    <location>
        <begin position="397"/>
        <end position="419"/>
    </location>
</feature>
<name>A0A2X0LV75_9BASI</name>
<evidence type="ECO:0000256" key="6">
    <source>
        <dbReference type="SAM" id="Phobius"/>
    </source>
</evidence>
<dbReference type="InterPro" id="IPR037185">
    <property type="entry name" value="EmrE-like"/>
</dbReference>
<dbReference type="InterPro" id="IPR007271">
    <property type="entry name" value="Nuc_sug_transpt"/>
</dbReference>
<keyword evidence="2 6" id="KW-0812">Transmembrane</keyword>
<dbReference type="STRING" id="289078.A0A2X0LV75"/>
<sequence>MALMKNGFDVVRLIFTRGGGGGASDEAASSRCQLNVPGGFSDFLEANCGKNTLYTYKKTQDGVLLDHCAHLSSQIILDPEVLCNSFRARSVPECHGRGRAINTFALRWPTASTTLDLVDPSVAIAFPSSTKAAMSAAPTEPRRRPVTRSTSKQRLASPPRRRSGRVDQDEADQFAMKAPRRYGASTEREVTTPPPGSSSTTSGAPSLNRKTVVLALLVLQNASVSLLTRMSRTPSRPGAIVYVPAVAVFTAELFKLSVSLTMLVRDRRHKAKVQGNVKVAKAAAHTLILAALSDLFRRQRPEILKLSVPAALYALQNTLLYTALSNLDAATYQTTYQLKLLTTALFSLMFFRRSLSWRKWAALILLTIGVATVQLETTTANATPKAYGGPEQNPRVGLLAILAACVSSGLAGGWFEYVLKSSVPASPPSVPSSPTKPGSPHENNPADPPRMLQLRAGSPSLWVRNLQLSMPSLVFSFAGVLLSPQVGNLNNIWVGFTPLVWGVVLNQALGGLLVAMVVREADSVAKGFATSLAIVLSTLAGAVFFGFIPGVQFLVGAMMVISSTILYAMDKSG</sequence>
<dbReference type="Gene3D" id="1.10.3730.20">
    <property type="match status" value="1"/>
</dbReference>
<dbReference type="GO" id="GO:0000139">
    <property type="term" value="C:Golgi membrane"/>
    <property type="evidence" value="ECO:0007669"/>
    <property type="project" value="InterPro"/>
</dbReference>
<accession>A0A2X0LV75</accession>
<keyword evidence="3 6" id="KW-1133">Transmembrane helix</keyword>
<dbReference type="NCBIfam" id="TIGR00803">
    <property type="entry name" value="nst"/>
    <property type="match status" value="2"/>
</dbReference>
<organism evidence="7 8">
    <name type="scientific">Microbotryum saponariae</name>
    <dbReference type="NCBI Taxonomy" id="289078"/>
    <lineage>
        <taxon>Eukaryota</taxon>
        <taxon>Fungi</taxon>
        <taxon>Dikarya</taxon>
        <taxon>Basidiomycota</taxon>
        <taxon>Pucciniomycotina</taxon>
        <taxon>Microbotryomycetes</taxon>
        <taxon>Microbotryales</taxon>
        <taxon>Microbotryaceae</taxon>
        <taxon>Microbotryum</taxon>
    </lineage>
</organism>
<keyword evidence="4 6" id="KW-0472">Membrane</keyword>
<feature type="transmembrane region" description="Helical" evidence="6">
    <location>
        <begin position="468"/>
        <end position="486"/>
    </location>
</feature>
<feature type="region of interest" description="Disordered" evidence="5">
    <location>
        <begin position="428"/>
        <end position="450"/>
    </location>
</feature>
<gene>
    <name evidence="7" type="ORF">BZ3500_MVSOF-1268-A1-R1_CHR9G10629</name>
</gene>
<dbReference type="AlphaFoldDB" id="A0A2X0LV75"/>